<evidence type="ECO:0000256" key="7">
    <source>
        <dbReference type="RuleBase" id="RU079119"/>
    </source>
</evidence>
<dbReference type="InterPro" id="IPR001594">
    <property type="entry name" value="Palmitoyltrfase_DHHC"/>
</dbReference>
<comment type="catalytic activity">
    <reaction evidence="7">
        <text>L-cysteinyl-[protein] + hexadecanoyl-CoA = S-hexadecanoyl-L-cysteinyl-[protein] + CoA</text>
        <dbReference type="Rhea" id="RHEA:36683"/>
        <dbReference type="Rhea" id="RHEA-COMP:10131"/>
        <dbReference type="Rhea" id="RHEA-COMP:11032"/>
        <dbReference type="ChEBI" id="CHEBI:29950"/>
        <dbReference type="ChEBI" id="CHEBI:57287"/>
        <dbReference type="ChEBI" id="CHEBI:57379"/>
        <dbReference type="ChEBI" id="CHEBI:74151"/>
        <dbReference type="EC" id="2.3.1.225"/>
    </reaction>
</comment>
<dbReference type="EMBL" id="VLTL01000238">
    <property type="protein sequence ID" value="KAA0149936.1"/>
    <property type="molecule type" value="Genomic_DNA"/>
</dbReference>
<keyword evidence="5 7" id="KW-0472">Membrane</keyword>
<evidence type="ECO:0000313" key="13">
    <source>
        <dbReference type="Proteomes" id="UP000325113"/>
    </source>
</evidence>
<dbReference type="Proteomes" id="UP000325113">
    <property type="component" value="Unassembled WGS sequence"/>
</dbReference>
<organism evidence="10 12">
    <name type="scientific">Cafeteria roenbergensis</name>
    <name type="common">Marine flagellate</name>
    <dbReference type="NCBI Taxonomy" id="33653"/>
    <lineage>
        <taxon>Eukaryota</taxon>
        <taxon>Sar</taxon>
        <taxon>Stramenopiles</taxon>
        <taxon>Bigyra</taxon>
        <taxon>Opalozoa</taxon>
        <taxon>Bicosoecida</taxon>
        <taxon>Cafeteriaceae</taxon>
        <taxon>Cafeteria</taxon>
    </lineage>
</organism>
<evidence type="ECO:0000313" key="10">
    <source>
        <dbReference type="EMBL" id="KAA0149936.1"/>
    </source>
</evidence>
<keyword evidence="4 7" id="KW-1133">Transmembrane helix</keyword>
<gene>
    <name evidence="10" type="ORF">FNF28_07308</name>
    <name evidence="11" type="ORF">FNF31_04085</name>
</gene>
<feature type="transmembrane region" description="Helical" evidence="7">
    <location>
        <begin position="51"/>
        <end position="74"/>
    </location>
</feature>
<feature type="transmembrane region" description="Helical" evidence="7">
    <location>
        <begin position="12"/>
        <end position="31"/>
    </location>
</feature>
<dbReference type="GO" id="GO:0016020">
    <property type="term" value="C:membrane"/>
    <property type="evidence" value="ECO:0007669"/>
    <property type="project" value="UniProtKB-SubCell"/>
</dbReference>
<dbReference type="GO" id="GO:0019706">
    <property type="term" value="F:protein-cysteine S-palmitoyltransferase activity"/>
    <property type="evidence" value="ECO:0007669"/>
    <property type="project" value="UniProtKB-EC"/>
</dbReference>
<evidence type="ECO:0000256" key="6">
    <source>
        <dbReference type="ARBA" id="ARBA00023315"/>
    </source>
</evidence>
<evidence type="ECO:0000259" key="9">
    <source>
        <dbReference type="Pfam" id="PF01529"/>
    </source>
</evidence>
<feature type="domain" description="Palmitoyltransferase DHHC" evidence="9">
    <location>
        <begin position="126"/>
        <end position="251"/>
    </location>
</feature>
<dbReference type="Proteomes" id="UP000324907">
    <property type="component" value="Unassembled WGS sequence"/>
</dbReference>
<sequence>MIVTHPRLAARLALAVPVLGVTSIILCIWWYTAVEGLLLGVMSGSLGAGSAIAFGLATAGMVLTLWSFLVTALTHPGRAPAFFMDLHPTDVERVDDDLPPEARGNGTRPTLLRVLRRRPPLIGSDGTAHCRMCKEPKPVRAHHDSVSGQCILRMDHFCPWTGNTIGLCNYKPFFQFVTYAMLTCALLTLANPSGVLGGLLKSDSSTGNPGPVRQTFGRLLASVLALSFALTLAFFVAMHSVIISRNQTTLEAGLDERSFNLGSLLANWKAVFGENKWAWFLPIPATDALVASRMGTFYRRTVTSVNRSGETAVWQARQREWQRSKQQSWLARLIPGLGSERPTDWLFWWPAESHLGAGGAGAAQAVRATTQLARPSAGAAPDLRATLATGDGVFGAQEAAALAPAPQPGSTITLGGAEPSHAPSPVEPRAARPMRPAAGDRKPLKGALVVPGRNRGGPPKTVRISL</sequence>
<dbReference type="InterPro" id="IPR039859">
    <property type="entry name" value="PFA4/ZDH16/20/ERF2-like"/>
</dbReference>
<feature type="transmembrane region" description="Helical" evidence="7">
    <location>
        <begin position="176"/>
        <end position="199"/>
    </location>
</feature>
<evidence type="ECO:0000256" key="5">
    <source>
        <dbReference type="ARBA" id="ARBA00023136"/>
    </source>
</evidence>
<feature type="region of interest" description="Disordered" evidence="8">
    <location>
        <begin position="402"/>
        <end position="466"/>
    </location>
</feature>
<dbReference type="EMBL" id="VLTM01000040">
    <property type="protein sequence ID" value="KAA0160826.1"/>
    <property type="molecule type" value="Genomic_DNA"/>
</dbReference>
<proteinExistence type="inferred from homology"/>
<name>A0A5A8C9Y0_CAFRO</name>
<evidence type="ECO:0000256" key="3">
    <source>
        <dbReference type="ARBA" id="ARBA00022692"/>
    </source>
</evidence>
<accession>A0A5A8C9Y0</accession>
<comment type="subcellular location">
    <subcellularLocation>
        <location evidence="1">Membrane</location>
        <topology evidence="1">Multi-pass membrane protein</topology>
    </subcellularLocation>
</comment>
<dbReference type="PANTHER" id="PTHR12246">
    <property type="entry name" value="PALMITOYLTRANSFERASE ZDHHC16"/>
    <property type="match status" value="1"/>
</dbReference>
<evidence type="ECO:0000313" key="11">
    <source>
        <dbReference type="EMBL" id="KAA0160826.1"/>
    </source>
</evidence>
<reference evidence="12 13" key="1">
    <citation type="submission" date="2019-07" db="EMBL/GenBank/DDBJ databases">
        <title>Genomes of Cafeteria roenbergensis.</title>
        <authorList>
            <person name="Fischer M.G."/>
            <person name="Hackl T."/>
            <person name="Roman M."/>
        </authorList>
    </citation>
    <scope>NUCLEOTIDE SEQUENCE [LARGE SCALE GENOMIC DNA]</scope>
    <source>
        <strain evidence="11 13">Cflag</strain>
        <strain evidence="10 12">RCC970-E3</strain>
    </source>
</reference>
<evidence type="ECO:0000256" key="4">
    <source>
        <dbReference type="ARBA" id="ARBA00022989"/>
    </source>
</evidence>
<keyword evidence="3 7" id="KW-0812">Transmembrane</keyword>
<keyword evidence="2 7" id="KW-0808">Transferase</keyword>
<dbReference type="PROSITE" id="PS50216">
    <property type="entry name" value="DHHC"/>
    <property type="match status" value="1"/>
</dbReference>
<dbReference type="AlphaFoldDB" id="A0A5A8C9Y0"/>
<comment type="caution">
    <text evidence="10">The sequence shown here is derived from an EMBL/GenBank/DDBJ whole genome shotgun (WGS) entry which is preliminary data.</text>
</comment>
<evidence type="ECO:0000313" key="12">
    <source>
        <dbReference type="Proteomes" id="UP000324907"/>
    </source>
</evidence>
<dbReference type="EC" id="2.3.1.225" evidence="7"/>
<keyword evidence="6 7" id="KW-0012">Acyltransferase</keyword>
<comment type="similarity">
    <text evidence="7">Belongs to the DHHC palmitoyltransferase family.</text>
</comment>
<evidence type="ECO:0000256" key="1">
    <source>
        <dbReference type="ARBA" id="ARBA00004141"/>
    </source>
</evidence>
<comment type="domain">
    <text evidence="7">The DHHC domain is required for palmitoyltransferase activity.</text>
</comment>
<feature type="transmembrane region" description="Helical" evidence="7">
    <location>
        <begin position="219"/>
        <end position="238"/>
    </location>
</feature>
<dbReference type="Pfam" id="PF01529">
    <property type="entry name" value="DHHC"/>
    <property type="match status" value="1"/>
</dbReference>
<evidence type="ECO:0000256" key="8">
    <source>
        <dbReference type="SAM" id="MobiDB-lite"/>
    </source>
</evidence>
<evidence type="ECO:0000256" key="2">
    <source>
        <dbReference type="ARBA" id="ARBA00022679"/>
    </source>
</evidence>
<protein>
    <recommendedName>
        <fullName evidence="7">Palmitoyltransferase</fullName>
        <ecNumber evidence="7">2.3.1.225</ecNumber>
    </recommendedName>
</protein>